<protein>
    <submittedName>
        <fullName evidence="1">Uncharacterized protein</fullName>
    </submittedName>
</protein>
<evidence type="ECO:0000313" key="2">
    <source>
        <dbReference type="Proteomes" id="UP000553193"/>
    </source>
</evidence>
<accession>A0A840AFT0</accession>
<keyword evidence="2" id="KW-1185">Reference proteome</keyword>
<organism evidence="1 2">
    <name type="scientific">Roseococcus suduntuyensis</name>
    <dbReference type="NCBI Taxonomy" id="455361"/>
    <lineage>
        <taxon>Bacteria</taxon>
        <taxon>Pseudomonadati</taxon>
        <taxon>Pseudomonadota</taxon>
        <taxon>Alphaproteobacteria</taxon>
        <taxon>Acetobacterales</taxon>
        <taxon>Roseomonadaceae</taxon>
        <taxon>Roseococcus</taxon>
    </lineage>
</organism>
<dbReference type="NCBIfam" id="NF047389">
    <property type="entry name" value="ATPase_Sll1717"/>
    <property type="match status" value="1"/>
</dbReference>
<dbReference type="InterPro" id="IPR059206">
    <property type="entry name" value="Sll1717-like"/>
</dbReference>
<dbReference type="AlphaFoldDB" id="A0A840AFT0"/>
<dbReference type="RefSeq" id="WP_184386138.1">
    <property type="nucleotide sequence ID" value="NZ_JACIDJ010000007.1"/>
</dbReference>
<reference evidence="1 2" key="1">
    <citation type="submission" date="2020-08" db="EMBL/GenBank/DDBJ databases">
        <title>Genomic Encyclopedia of Type Strains, Phase IV (KMG-IV): sequencing the most valuable type-strain genomes for metagenomic binning, comparative biology and taxonomic classification.</title>
        <authorList>
            <person name="Goeker M."/>
        </authorList>
    </citation>
    <scope>NUCLEOTIDE SEQUENCE [LARGE SCALE GENOMIC DNA]</scope>
    <source>
        <strain evidence="1 2">DSM 19979</strain>
    </source>
</reference>
<name>A0A840AFT0_9PROT</name>
<sequence>MNNIPIKKIYVGELDAKDELYMDERGGRTILLNSFVQPPGVDIEKFQVGEKFLIIGTKGSGKTAFLGYMKSKLDENYEKSALILFKSEIDEAARIGFTKSNHIFSITDQKNLAVEYDFRDSWRHLIFKQLIIRLSEVDAPGYGKHIEFLKRLFGVADPLPRMSFRDFGLKKIELSLRAAWAQVQASAEFFELVKSVDNTQPMSVDRILGIAERILEQIRFLPNFRYYVFLDELELFNEHEDQLSRDLALIRDLIVVADQFNRWSWRTQLPFLAYVSARTEVIEEVKKGRDEINKLVRACGQTISWGEIVDEEHHPLLTAIERKIQLSEVYERGEQSGDVLRRYFPESLFGESAAKYLLDISMFRPRNMVALLKAASGRAGSDDTMFGGHIFSRSQTIFSADIWNEVKDDLAVAYTPKQIEIIRAALSGWTEFFNANSFRQRIENLGFERSTPKLNRLIDPSDYQELLERLFRSGAIGQDYVVIAGSRRRRQRWSFRDHHEVVPDGRYMIHKSLRKILGY</sequence>
<dbReference type="EMBL" id="JACIDJ010000007">
    <property type="protein sequence ID" value="MBB3899907.1"/>
    <property type="molecule type" value="Genomic_DNA"/>
</dbReference>
<dbReference type="Proteomes" id="UP000553193">
    <property type="component" value="Unassembled WGS sequence"/>
</dbReference>
<proteinExistence type="predicted"/>
<comment type="caution">
    <text evidence="1">The sequence shown here is derived from an EMBL/GenBank/DDBJ whole genome shotgun (WGS) entry which is preliminary data.</text>
</comment>
<evidence type="ECO:0000313" key="1">
    <source>
        <dbReference type="EMBL" id="MBB3899907.1"/>
    </source>
</evidence>
<gene>
    <name evidence="1" type="ORF">GGQ83_003374</name>
</gene>